<dbReference type="EMBL" id="VAVZ01000008">
    <property type="protein sequence ID" value="TLP98623.1"/>
    <property type="molecule type" value="Genomic_DNA"/>
</dbReference>
<name>A0A5R9BDC2_9MICC</name>
<evidence type="ECO:0000313" key="3">
    <source>
        <dbReference type="Proteomes" id="UP000310458"/>
    </source>
</evidence>
<evidence type="ECO:0000313" key="2">
    <source>
        <dbReference type="EMBL" id="TLP98623.1"/>
    </source>
</evidence>
<sequence>MKPTRKMTHPLVGFDEQSLYDPNETMRDDIVRIARESIDRSYFGRLLQPRTTEDDEQGEEPADASTPAFKTK</sequence>
<gene>
    <name evidence="2" type="ORF">FEF26_04290</name>
</gene>
<protein>
    <submittedName>
        <fullName evidence="2">Uncharacterized protein</fullName>
    </submittedName>
</protein>
<feature type="compositionally biased region" description="Acidic residues" evidence="1">
    <location>
        <begin position="53"/>
        <end position="62"/>
    </location>
</feature>
<reference evidence="2 3" key="1">
    <citation type="submission" date="2019-05" db="EMBL/GenBank/DDBJ databases">
        <title>Nesterenkonia sp. GY074 isolated from the Southern Atlantic Ocean.</title>
        <authorList>
            <person name="Zhang G."/>
        </authorList>
    </citation>
    <scope>NUCLEOTIDE SEQUENCE [LARGE SCALE GENOMIC DNA]</scope>
    <source>
        <strain evidence="2 3">GY074</strain>
    </source>
</reference>
<accession>A0A5R9BDC2</accession>
<proteinExistence type="predicted"/>
<dbReference type="AlphaFoldDB" id="A0A5R9BDC2"/>
<evidence type="ECO:0000256" key="1">
    <source>
        <dbReference type="SAM" id="MobiDB-lite"/>
    </source>
</evidence>
<keyword evidence="3" id="KW-1185">Reference proteome</keyword>
<dbReference type="Proteomes" id="UP000310458">
    <property type="component" value="Unassembled WGS sequence"/>
</dbReference>
<feature type="region of interest" description="Disordered" evidence="1">
    <location>
        <begin position="44"/>
        <end position="72"/>
    </location>
</feature>
<comment type="caution">
    <text evidence="2">The sequence shown here is derived from an EMBL/GenBank/DDBJ whole genome shotgun (WGS) entry which is preliminary data.</text>
</comment>
<dbReference type="RefSeq" id="WP_138252311.1">
    <property type="nucleotide sequence ID" value="NZ_VAVZ01000008.1"/>
</dbReference>
<organism evidence="2 3">
    <name type="scientific">Nesterenkonia salmonea</name>
    <dbReference type="NCBI Taxonomy" id="1804987"/>
    <lineage>
        <taxon>Bacteria</taxon>
        <taxon>Bacillati</taxon>
        <taxon>Actinomycetota</taxon>
        <taxon>Actinomycetes</taxon>
        <taxon>Micrococcales</taxon>
        <taxon>Micrococcaceae</taxon>
        <taxon>Nesterenkonia</taxon>
    </lineage>
</organism>